<evidence type="ECO:0000256" key="1">
    <source>
        <dbReference type="ARBA" id="ARBA00008383"/>
    </source>
</evidence>
<evidence type="ECO:0000256" key="2">
    <source>
        <dbReference type="SAM" id="MobiDB-lite"/>
    </source>
</evidence>
<dbReference type="InterPro" id="IPR023606">
    <property type="entry name" value="CoA-Trfase_III_dom_1_sf"/>
</dbReference>
<gene>
    <name evidence="3" type="ORF">CHILSU_LOCUS8294</name>
</gene>
<proteinExistence type="inferred from homology"/>
<sequence length="376" mass="41311">MALKGIKVIEFQGLAPGPFCGAILADFGASVTVISKLDPVPYDVFTNGKRIIAVDMKTKEGVNIIKKMCSSADVLLDTFRPGVMEKLDLGPNSLTKINSGLIYARLTGFGQSGLYKDKAGHDINYEAMSGVLSLLGRNGEPPVPPLNILADFAGGSMLCAFGILLALYERTKSGKGQIVDCAMTDGLTYLSSWIFRSRPLPLWEGEPGSNLLDGGYAAYRTYKTKDGKFMAVGALEPKFYLNFLKGLQLSPENYEQFDIGNHKKFADIFLTKTQAEWCQIFDDLDACVTPVLEINSMMEHKYHKSKQNKLKSNNNTIIPEPQPSLSRTPGVSVGRESPTMPGQHTIHILKELGYSKVQIEELLKKGIVYANRKSNL</sequence>
<organism evidence="3 4">
    <name type="scientific">Chilo suppressalis</name>
    <name type="common">Asiatic rice borer moth</name>
    <dbReference type="NCBI Taxonomy" id="168631"/>
    <lineage>
        <taxon>Eukaryota</taxon>
        <taxon>Metazoa</taxon>
        <taxon>Ecdysozoa</taxon>
        <taxon>Arthropoda</taxon>
        <taxon>Hexapoda</taxon>
        <taxon>Insecta</taxon>
        <taxon>Pterygota</taxon>
        <taxon>Neoptera</taxon>
        <taxon>Endopterygota</taxon>
        <taxon>Lepidoptera</taxon>
        <taxon>Glossata</taxon>
        <taxon>Ditrysia</taxon>
        <taxon>Pyraloidea</taxon>
        <taxon>Crambidae</taxon>
        <taxon>Crambinae</taxon>
        <taxon>Chilo</taxon>
    </lineage>
</organism>
<dbReference type="Pfam" id="PF02515">
    <property type="entry name" value="CoA_transf_3"/>
    <property type="match status" value="1"/>
</dbReference>
<protein>
    <recommendedName>
        <fullName evidence="5">Alpha-methylacyl-CoA racemase</fullName>
    </recommendedName>
</protein>
<dbReference type="PANTHER" id="PTHR48228">
    <property type="entry name" value="SUCCINYL-COA--D-CITRAMALATE COA-TRANSFERASE"/>
    <property type="match status" value="1"/>
</dbReference>
<dbReference type="EMBL" id="OU963896">
    <property type="protein sequence ID" value="CAH0404946.1"/>
    <property type="molecule type" value="Genomic_DNA"/>
</dbReference>
<dbReference type="Gene3D" id="3.40.50.10540">
    <property type="entry name" value="Crotonobetainyl-coa:carnitine coa-transferase, domain 1"/>
    <property type="match status" value="1"/>
</dbReference>
<accession>A0ABN8B8U5</accession>
<reference evidence="3" key="1">
    <citation type="submission" date="2021-12" db="EMBL/GenBank/DDBJ databases">
        <authorList>
            <person name="King R."/>
        </authorList>
    </citation>
    <scope>NUCLEOTIDE SEQUENCE</scope>
</reference>
<dbReference type="SUPFAM" id="SSF89796">
    <property type="entry name" value="CoA-transferase family III (CaiB/BaiF)"/>
    <property type="match status" value="1"/>
</dbReference>
<dbReference type="Proteomes" id="UP001153292">
    <property type="component" value="Chromosome 3"/>
</dbReference>
<dbReference type="InterPro" id="IPR003673">
    <property type="entry name" value="CoA-Trfase_fam_III"/>
</dbReference>
<evidence type="ECO:0008006" key="5">
    <source>
        <dbReference type="Google" id="ProtNLM"/>
    </source>
</evidence>
<feature type="region of interest" description="Disordered" evidence="2">
    <location>
        <begin position="303"/>
        <end position="340"/>
    </location>
</feature>
<comment type="similarity">
    <text evidence="1">Belongs to the CoA-transferase III family.</text>
</comment>
<evidence type="ECO:0000313" key="4">
    <source>
        <dbReference type="Proteomes" id="UP001153292"/>
    </source>
</evidence>
<dbReference type="Gene3D" id="3.30.1540.10">
    <property type="entry name" value="formyl-coa transferase, domain 3"/>
    <property type="match status" value="1"/>
</dbReference>
<dbReference type="InterPro" id="IPR044855">
    <property type="entry name" value="CoA-Trfase_III_dom3_sf"/>
</dbReference>
<evidence type="ECO:0000313" key="3">
    <source>
        <dbReference type="EMBL" id="CAH0404946.1"/>
    </source>
</evidence>
<dbReference type="PANTHER" id="PTHR48228:SF5">
    <property type="entry name" value="ALPHA-METHYLACYL-COA RACEMASE"/>
    <property type="match status" value="1"/>
</dbReference>
<dbReference type="InterPro" id="IPR050509">
    <property type="entry name" value="CoA-transferase_III"/>
</dbReference>
<keyword evidence="4" id="KW-1185">Reference proteome</keyword>
<name>A0ABN8B8U5_CHISP</name>